<feature type="domain" description="KH type-2" evidence="9">
    <location>
        <begin position="39"/>
        <end position="107"/>
    </location>
</feature>
<dbReference type="InterPro" id="IPR009019">
    <property type="entry name" value="KH_sf_prok-type"/>
</dbReference>
<dbReference type="HAMAP" id="MF_01309_B">
    <property type="entry name" value="Ribosomal_uS3_B"/>
    <property type="match status" value="1"/>
</dbReference>
<dbReference type="SMART" id="SM00322">
    <property type="entry name" value="KH"/>
    <property type="match status" value="1"/>
</dbReference>
<keyword evidence="5 8" id="KW-0687">Ribonucleoprotein</keyword>
<dbReference type="GO" id="GO:0003729">
    <property type="term" value="F:mRNA binding"/>
    <property type="evidence" value="ECO:0007669"/>
    <property type="project" value="UniProtKB-UniRule"/>
</dbReference>
<dbReference type="PANTHER" id="PTHR11760">
    <property type="entry name" value="30S/40S RIBOSOMAL PROTEIN S3"/>
    <property type="match status" value="1"/>
</dbReference>
<comment type="subunit">
    <text evidence="8">Part of the 30S ribosomal subunit. Forms a tight complex with proteins S10 and S14.</text>
</comment>
<dbReference type="InterPro" id="IPR036419">
    <property type="entry name" value="Ribosomal_S3_C_sf"/>
</dbReference>
<dbReference type="STRING" id="1307763.L21SP4_01709"/>
<organism evidence="10 11">
    <name type="scientific">Kiritimatiella glycovorans</name>
    <dbReference type="NCBI Taxonomy" id="1307763"/>
    <lineage>
        <taxon>Bacteria</taxon>
        <taxon>Pseudomonadati</taxon>
        <taxon>Kiritimatiellota</taxon>
        <taxon>Kiritimatiellia</taxon>
        <taxon>Kiritimatiellales</taxon>
        <taxon>Kiritimatiellaceae</taxon>
        <taxon>Kiritimatiella</taxon>
    </lineage>
</organism>
<dbReference type="InterPro" id="IPR004087">
    <property type="entry name" value="KH_dom"/>
</dbReference>
<dbReference type="OrthoDB" id="9806396at2"/>
<dbReference type="InterPro" id="IPR004044">
    <property type="entry name" value="KH_dom_type_2"/>
</dbReference>
<dbReference type="KEGG" id="vbl:L21SP4_01709"/>
<dbReference type="NCBIfam" id="TIGR01009">
    <property type="entry name" value="rpsC_bact"/>
    <property type="match status" value="1"/>
</dbReference>
<keyword evidence="11" id="KW-1185">Reference proteome</keyword>
<reference evidence="10 11" key="2">
    <citation type="journal article" date="2016" name="ISME J.">
        <title>Characterization of the first cultured representative of Verrucomicrobia subdivision 5 indicates the proposal of a novel phylum.</title>
        <authorList>
            <person name="Spring S."/>
            <person name="Bunk B."/>
            <person name="Sproer C."/>
            <person name="Schumann P."/>
            <person name="Rohde M."/>
            <person name="Tindall B.J."/>
            <person name="Klenk H.P."/>
        </authorList>
    </citation>
    <scope>NUCLEOTIDE SEQUENCE [LARGE SCALE GENOMIC DNA]</scope>
    <source>
        <strain evidence="10 11">L21-Fru-AB</strain>
    </source>
</reference>
<evidence type="ECO:0000256" key="8">
    <source>
        <dbReference type="HAMAP-Rule" id="MF_01309"/>
    </source>
</evidence>
<evidence type="ECO:0000256" key="7">
    <source>
        <dbReference type="ARBA" id="ARBA00035257"/>
    </source>
</evidence>
<dbReference type="Pfam" id="PF00189">
    <property type="entry name" value="Ribosomal_S3_C"/>
    <property type="match status" value="1"/>
</dbReference>
<proteinExistence type="inferred from homology"/>
<evidence type="ECO:0000256" key="3">
    <source>
        <dbReference type="ARBA" id="ARBA00022884"/>
    </source>
</evidence>
<dbReference type="PANTHER" id="PTHR11760:SF19">
    <property type="entry name" value="SMALL RIBOSOMAL SUBUNIT PROTEIN US3C"/>
    <property type="match status" value="1"/>
</dbReference>
<dbReference type="InterPro" id="IPR015946">
    <property type="entry name" value="KH_dom-like_a/b"/>
</dbReference>
<dbReference type="GO" id="GO:0003735">
    <property type="term" value="F:structural constituent of ribosome"/>
    <property type="evidence" value="ECO:0007669"/>
    <property type="project" value="InterPro"/>
</dbReference>
<evidence type="ECO:0000256" key="2">
    <source>
        <dbReference type="ARBA" id="ARBA00022730"/>
    </source>
</evidence>
<dbReference type="EMBL" id="CP010904">
    <property type="protein sequence ID" value="AKJ64951.1"/>
    <property type="molecule type" value="Genomic_DNA"/>
</dbReference>
<dbReference type="RefSeq" id="WP_052882231.1">
    <property type="nucleotide sequence ID" value="NZ_CP010904.1"/>
</dbReference>
<dbReference type="InterPro" id="IPR001351">
    <property type="entry name" value="Ribosomal_uS3_C"/>
</dbReference>
<dbReference type="SUPFAM" id="SSF54821">
    <property type="entry name" value="Ribosomal protein S3 C-terminal domain"/>
    <property type="match status" value="1"/>
</dbReference>
<evidence type="ECO:0000313" key="10">
    <source>
        <dbReference type="EMBL" id="AKJ64951.1"/>
    </source>
</evidence>
<dbReference type="Pfam" id="PF07650">
    <property type="entry name" value="KH_2"/>
    <property type="match status" value="1"/>
</dbReference>
<sequence>MGQKVNPIGLRVAVNRNWDSRWYSDAKGFGGLLHEDLAVREIIGRRLRDAAISAVRIERYANRIRITLRTARPGLVIGRKGEEIDKLRDELVKQTGKEVYLEIQEVKSPDVDAQLVSENIAMHLERRVSFRRAMKRAIQLAMDLGADGIKVLVSGRLNGAELSRSECYKQGKVPLHTLRAPIHYGHAEADTKAGKIGVKVWICKEDEAVQE</sequence>
<evidence type="ECO:0000259" key="9">
    <source>
        <dbReference type="PROSITE" id="PS50823"/>
    </source>
</evidence>
<dbReference type="PATRIC" id="fig|1609981.3.peg.1779"/>
<comment type="function">
    <text evidence="6 8">Binds the lower part of the 30S subunit head. Binds mRNA in the 70S ribosome, positioning it for translation.</text>
</comment>
<evidence type="ECO:0000256" key="1">
    <source>
        <dbReference type="ARBA" id="ARBA00010761"/>
    </source>
</evidence>
<comment type="similarity">
    <text evidence="1 8">Belongs to the universal ribosomal protein uS3 family.</text>
</comment>
<accession>A0A0G3EEP7</accession>
<dbReference type="GO" id="GO:0006412">
    <property type="term" value="P:translation"/>
    <property type="evidence" value="ECO:0007669"/>
    <property type="project" value="UniProtKB-UniRule"/>
</dbReference>
<evidence type="ECO:0000256" key="4">
    <source>
        <dbReference type="ARBA" id="ARBA00022980"/>
    </source>
</evidence>
<dbReference type="FunFam" id="3.30.300.20:FF:000001">
    <property type="entry name" value="30S ribosomal protein S3"/>
    <property type="match status" value="1"/>
</dbReference>
<keyword evidence="2 8" id="KW-0699">rRNA-binding</keyword>
<evidence type="ECO:0000256" key="6">
    <source>
        <dbReference type="ARBA" id="ARBA00024998"/>
    </source>
</evidence>
<dbReference type="Gene3D" id="3.30.1140.32">
    <property type="entry name" value="Ribosomal protein S3, C-terminal domain"/>
    <property type="match status" value="1"/>
</dbReference>
<dbReference type="PROSITE" id="PS50823">
    <property type="entry name" value="KH_TYPE_2"/>
    <property type="match status" value="1"/>
</dbReference>
<reference evidence="11" key="1">
    <citation type="submission" date="2015-02" db="EMBL/GenBank/DDBJ databases">
        <title>Description and complete genome sequence of the first cultured representative of the subdivision 5 of the Verrucomicrobia phylum.</title>
        <authorList>
            <person name="Spring S."/>
            <person name="Bunk B."/>
            <person name="Sproer C."/>
            <person name="Klenk H.-P."/>
        </authorList>
    </citation>
    <scope>NUCLEOTIDE SEQUENCE [LARGE SCALE GENOMIC DNA]</scope>
    <source>
        <strain evidence="11">L21-Fru-AB</strain>
    </source>
</reference>
<gene>
    <name evidence="8 10" type="primary">rpsC</name>
    <name evidence="10" type="ORF">L21SP4_01709</name>
</gene>
<evidence type="ECO:0000313" key="11">
    <source>
        <dbReference type="Proteomes" id="UP000035268"/>
    </source>
</evidence>
<evidence type="ECO:0000256" key="5">
    <source>
        <dbReference type="ARBA" id="ARBA00023274"/>
    </source>
</evidence>
<keyword evidence="3 8" id="KW-0694">RNA-binding</keyword>
<keyword evidence="4 8" id="KW-0689">Ribosomal protein</keyword>
<dbReference type="GO" id="GO:0019843">
    <property type="term" value="F:rRNA binding"/>
    <property type="evidence" value="ECO:0007669"/>
    <property type="project" value="UniProtKB-UniRule"/>
</dbReference>
<dbReference type="InterPro" id="IPR005704">
    <property type="entry name" value="Ribosomal_uS3_bac-typ"/>
</dbReference>
<name>A0A0G3EEP7_9BACT</name>
<dbReference type="Gene3D" id="3.30.300.20">
    <property type="match status" value="1"/>
</dbReference>
<dbReference type="InterPro" id="IPR057258">
    <property type="entry name" value="Ribosomal_uS3"/>
</dbReference>
<dbReference type="CDD" id="cd02412">
    <property type="entry name" value="KH-II_30S_S3"/>
    <property type="match status" value="1"/>
</dbReference>
<dbReference type="SUPFAM" id="SSF54814">
    <property type="entry name" value="Prokaryotic type KH domain (KH-domain type II)"/>
    <property type="match status" value="1"/>
</dbReference>
<dbReference type="Proteomes" id="UP000035268">
    <property type="component" value="Chromosome"/>
</dbReference>
<dbReference type="GO" id="GO:0022627">
    <property type="term" value="C:cytosolic small ribosomal subunit"/>
    <property type="evidence" value="ECO:0007669"/>
    <property type="project" value="TreeGrafter"/>
</dbReference>
<protein>
    <recommendedName>
        <fullName evidence="7 8">Small ribosomal subunit protein uS3</fullName>
    </recommendedName>
</protein>
<dbReference type="AlphaFoldDB" id="A0A0G3EEP7"/>